<keyword evidence="6" id="KW-1185">Reference proteome</keyword>
<dbReference type="OrthoDB" id="9813903at2"/>
<dbReference type="InterPro" id="IPR000160">
    <property type="entry name" value="GGDEF_dom"/>
</dbReference>
<dbReference type="CDD" id="cd01948">
    <property type="entry name" value="EAL"/>
    <property type="match status" value="1"/>
</dbReference>
<dbReference type="SMART" id="SM00086">
    <property type="entry name" value="PAC"/>
    <property type="match status" value="2"/>
</dbReference>
<dbReference type="PROSITE" id="PS50887">
    <property type="entry name" value="GGDEF"/>
    <property type="match status" value="1"/>
</dbReference>
<dbReference type="InterPro" id="IPR029787">
    <property type="entry name" value="Nucleotide_cyclase"/>
</dbReference>
<feature type="domain" description="GGDEF" evidence="4">
    <location>
        <begin position="454"/>
        <end position="592"/>
    </location>
</feature>
<dbReference type="Pfam" id="PF00563">
    <property type="entry name" value="EAL"/>
    <property type="match status" value="1"/>
</dbReference>
<dbReference type="PANTHER" id="PTHR44757:SF2">
    <property type="entry name" value="BIOFILM ARCHITECTURE MAINTENANCE PROTEIN MBAA"/>
    <property type="match status" value="1"/>
</dbReference>
<dbReference type="CDD" id="cd00130">
    <property type="entry name" value="PAS"/>
    <property type="match status" value="1"/>
</dbReference>
<dbReference type="InterPro" id="IPR001633">
    <property type="entry name" value="EAL_dom"/>
</dbReference>
<organism evidence="5 6">
    <name type="scientific">Tepidimonas sediminis</name>
    <dbReference type="NCBI Taxonomy" id="2588941"/>
    <lineage>
        <taxon>Bacteria</taxon>
        <taxon>Pseudomonadati</taxon>
        <taxon>Pseudomonadota</taxon>
        <taxon>Betaproteobacteria</taxon>
        <taxon>Burkholderiales</taxon>
        <taxon>Tepidimonas</taxon>
    </lineage>
</organism>
<dbReference type="Pfam" id="PF12860">
    <property type="entry name" value="PAS_7"/>
    <property type="match status" value="2"/>
</dbReference>
<evidence type="ECO:0000259" key="4">
    <source>
        <dbReference type="PROSITE" id="PS50887"/>
    </source>
</evidence>
<gene>
    <name evidence="5" type="primary">cph2_1</name>
    <name evidence="5" type="ORF">Tsedi_01798</name>
</gene>
<feature type="domain" description="PAS" evidence="1">
    <location>
        <begin position="37"/>
        <end position="108"/>
    </location>
</feature>
<dbReference type="InterPro" id="IPR035919">
    <property type="entry name" value="EAL_sf"/>
</dbReference>
<dbReference type="InterPro" id="IPR000014">
    <property type="entry name" value="PAS"/>
</dbReference>
<dbReference type="NCBIfam" id="TIGR00229">
    <property type="entry name" value="sensory_box"/>
    <property type="match status" value="1"/>
</dbReference>
<dbReference type="Gene3D" id="3.20.20.450">
    <property type="entry name" value="EAL domain"/>
    <property type="match status" value="1"/>
</dbReference>
<accession>A0A554WLZ6</accession>
<dbReference type="GO" id="GO:0003824">
    <property type="term" value="F:catalytic activity"/>
    <property type="evidence" value="ECO:0007669"/>
    <property type="project" value="UniProtKB-ARBA"/>
</dbReference>
<dbReference type="SUPFAM" id="SSF55073">
    <property type="entry name" value="Nucleotide cyclase"/>
    <property type="match status" value="1"/>
</dbReference>
<dbReference type="Pfam" id="PF00990">
    <property type="entry name" value="GGDEF"/>
    <property type="match status" value="1"/>
</dbReference>
<dbReference type="AlphaFoldDB" id="A0A554WLZ6"/>
<reference evidence="5 6" key="1">
    <citation type="submission" date="2019-07" db="EMBL/GenBank/DDBJ databases">
        <title>Tepidimonas sediminis YIM 72259 draft genome.</title>
        <authorList>
            <person name="Da Costa M.S."/>
            <person name="Froufe H.J.C."/>
            <person name="Egas C."/>
            <person name="Albuquerque L."/>
        </authorList>
    </citation>
    <scope>NUCLEOTIDE SEQUENCE [LARGE SCALE GENOMIC DNA]</scope>
    <source>
        <strain evidence="5 6">YIM 72259</strain>
    </source>
</reference>
<dbReference type="InterPro" id="IPR013655">
    <property type="entry name" value="PAS_fold_3"/>
</dbReference>
<dbReference type="SMART" id="SM00052">
    <property type="entry name" value="EAL"/>
    <property type="match status" value="1"/>
</dbReference>
<evidence type="ECO:0000313" key="5">
    <source>
        <dbReference type="EMBL" id="TSE24605.1"/>
    </source>
</evidence>
<dbReference type="EMBL" id="VJND01000011">
    <property type="protein sequence ID" value="TSE24605.1"/>
    <property type="molecule type" value="Genomic_DNA"/>
</dbReference>
<dbReference type="NCBIfam" id="TIGR00254">
    <property type="entry name" value="GGDEF"/>
    <property type="match status" value="1"/>
</dbReference>
<dbReference type="RefSeq" id="WP_143895838.1">
    <property type="nucleotide sequence ID" value="NZ_VJND01000011.1"/>
</dbReference>
<dbReference type="InterPro" id="IPR035965">
    <property type="entry name" value="PAS-like_dom_sf"/>
</dbReference>
<dbReference type="InterPro" id="IPR043128">
    <property type="entry name" value="Rev_trsase/Diguanyl_cyclase"/>
</dbReference>
<dbReference type="InterPro" id="IPR052155">
    <property type="entry name" value="Biofilm_reg_signaling"/>
</dbReference>
<dbReference type="PANTHER" id="PTHR44757">
    <property type="entry name" value="DIGUANYLATE CYCLASE DGCP"/>
    <property type="match status" value="1"/>
</dbReference>
<feature type="domain" description="EAL" evidence="3">
    <location>
        <begin position="601"/>
        <end position="863"/>
    </location>
</feature>
<evidence type="ECO:0000259" key="1">
    <source>
        <dbReference type="PROSITE" id="PS50112"/>
    </source>
</evidence>
<dbReference type="PROSITE" id="PS50113">
    <property type="entry name" value="PAC"/>
    <property type="match status" value="2"/>
</dbReference>
<dbReference type="PROSITE" id="PS50112">
    <property type="entry name" value="PAS"/>
    <property type="match status" value="1"/>
</dbReference>
<dbReference type="Gene3D" id="3.30.450.20">
    <property type="entry name" value="PAS domain"/>
    <property type="match status" value="3"/>
</dbReference>
<feature type="domain" description="PAC" evidence="2">
    <location>
        <begin position="110"/>
        <end position="162"/>
    </location>
</feature>
<dbReference type="SUPFAM" id="SSF141868">
    <property type="entry name" value="EAL domain-like"/>
    <property type="match status" value="1"/>
</dbReference>
<dbReference type="SMART" id="SM00091">
    <property type="entry name" value="PAS"/>
    <property type="match status" value="3"/>
</dbReference>
<dbReference type="InterPro" id="IPR001610">
    <property type="entry name" value="PAC"/>
</dbReference>
<dbReference type="Pfam" id="PF08447">
    <property type="entry name" value="PAS_3"/>
    <property type="match status" value="1"/>
</dbReference>
<dbReference type="Gene3D" id="3.30.70.270">
    <property type="match status" value="1"/>
</dbReference>
<dbReference type="FunFam" id="3.30.70.270:FF:000001">
    <property type="entry name" value="Diguanylate cyclase domain protein"/>
    <property type="match status" value="1"/>
</dbReference>
<evidence type="ECO:0000259" key="3">
    <source>
        <dbReference type="PROSITE" id="PS50883"/>
    </source>
</evidence>
<dbReference type="CDD" id="cd01949">
    <property type="entry name" value="GGDEF"/>
    <property type="match status" value="1"/>
</dbReference>
<dbReference type="SUPFAM" id="SSF55785">
    <property type="entry name" value="PYP-like sensor domain (PAS domain)"/>
    <property type="match status" value="3"/>
</dbReference>
<feature type="domain" description="PAC" evidence="2">
    <location>
        <begin position="242"/>
        <end position="293"/>
    </location>
</feature>
<evidence type="ECO:0000313" key="6">
    <source>
        <dbReference type="Proteomes" id="UP000320225"/>
    </source>
</evidence>
<name>A0A554WLZ6_9BURK</name>
<dbReference type="InterPro" id="IPR000700">
    <property type="entry name" value="PAS-assoc_C"/>
</dbReference>
<dbReference type="PROSITE" id="PS50883">
    <property type="entry name" value="EAL"/>
    <property type="match status" value="1"/>
</dbReference>
<dbReference type="Proteomes" id="UP000320225">
    <property type="component" value="Unassembled WGS sequence"/>
</dbReference>
<protein>
    <submittedName>
        <fullName evidence="5">Phytochrome-like protein cph2</fullName>
    </submittedName>
</protein>
<dbReference type="SMART" id="SM00267">
    <property type="entry name" value="GGDEF"/>
    <property type="match status" value="1"/>
</dbReference>
<proteinExistence type="predicted"/>
<evidence type="ECO:0000259" key="2">
    <source>
        <dbReference type="PROSITE" id="PS50113"/>
    </source>
</evidence>
<sequence length="883" mass="98206">MLTALAALGWALAIGAMAGWWHALRRGRAKGRRVEDERQRVSALFDRLGIAHWTRDLDSGQLWWSDMFRRMHGIAPGEPADRATALRLLVPQDRQRVNEELEAAYARGHGDTHYRLAHPDGRITHHLLRIVVERDGVSGHRIAYGVNIDITERVQLQEALRERSAYLEAIVQHLPMGLSVFDRQLKLRVWNAEFGRVLELPAELLHEGVDFDELIRVPASRGEYGPVDVEEAVAQRRALALRFEPHRLERTRPNGRTHLVIGEPIRRDGELIGFVTTYTDITEQRRERERLEQALDILRTLVDNIPVGVSMVDRELRVQVWNQRLLELLDLPEALMGSHGVTLTDIFRYNVARGEYGPTEDPEALVRTLTECALRFEPHRFERTRPNGRVLEIHGEPLRTGGFVTLYTDVTERRQAQAAIERLARTDSLTELANRAGFLQALQQALAVRARHGGTLALLFIDLDRFKAINDSLGHEAGDAVLRQTATRLRQRLRAGDVVGRLGGDEFVVALPDVSDDTQAARVALSLLEALAAPFEVEPAAGQRQRVYLTPSIGIALAPRDATEPAELLRCADLAMYSAKAEGGAAWRYFTPSMNEAVLQRIERETRLREAIRDDALALHFQPIHGLRDGLPLLGLEALVRWPQPDGGLLPPAAFLPLAEASADLAEALGRWVCGCAARHAHAWRAQHPELVISVNLSARQFDRDGVADRVLQACTAAVPALAGEPQPLRGLEFEITEGAMMRDPQRAQAELQRLRDAGATIAIDDFGTGYSSLAYLKHFPIDRLKIDRGFVRDLDRDADDAAIVLAAVELAHRLGRTAVAEGVERPTQLHALRAMGCDAVQGYGFAAPMPARQVPAYLQGVARGEHRRWLQADQPAGSSVAT</sequence>
<comment type="caution">
    <text evidence="5">The sequence shown here is derived from an EMBL/GenBank/DDBJ whole genome shotgun (WGS) entry which is preliminary data.</text>
</comment>